<accession>A0A9P0ZWW7</accession>
<reference evidence="1" key="1">
    <citation type="submission" date="2022-07" db="EMBL/GenBank/DDBJ databases">
        <authorList>
            <person name="Macas J."/>
            <person name="Novak P."/>
            <person name="Neumann P."/>
        </authorList>
    </citation>
    <scope>NUCLEOTIDE SEQUENCE</scope>
</reference>
<proteinExistence type="predicted"/>
<dbReference type="EMBL" id="CAMAPE010000065">
    <property type="protein sequence ID" value="CAH9115258.1"/>
    <property type="molecule type" value="Genomic_DNA"/>
</dbReference>
<feature type="non-terminal residue" evidence="1">
    <location>
        <position position="138"/>
    </location>
</feature>
<dbReference type="OrthoDB" id="780992at2759"/>
<organism evidence="1 2">
    <name type="scientific">Cuscuta europaea</name>
    <name type="common">European dodder</name>
    <dbReference type="NCBI Taxonomy" id="41803"/>
    <lineage>
        <taxon>Eukaryota</taxon>
        <taxon>Viridiplantae</taxon>
        <taxon>Streptophyta</taxon>
        <taxon>Embryophyta</taxon>
        <taxon>Tracheophyta</taxon>
        <taxon>Spermatophyta</taxon>
        <taxon>Magnoliopsida</taxon>
        <taxon>eudicotyledons</taxon>
        <taxon>Gunneridae</taxon>
        <taxon>Pentapetalae</taxon>
        <taxon>asterids</taxon>
        <taxon>lamiids</taxon>
        <taxon>Solanales</taxon>
        <taxon>Convolvulaceae</taxon>
        <taxon>Cuscuteae</taxon>
        <taxon>Cuscuta</taxon>
        <taxon>Cuscuta subgen. Cuscuta</taxon>
    </lineage>
</organism>
<name>A0A9P0ZWW7_CUSEU</name>
<dbReference type="AlphaFoldDB" id="A0A9P0ZWW7"/>
<dbReference type="CDD" id="cd09272">
    <property type="entry name" value="RNase_HI_RT_Ty1"/>
    <property type="match status" value="1"/>
</dbReference>
<evidence type="ECO:0008006" key="3">
    <source>
        <dbReference type="Google" id="ProtNLM"/>
    </source>
</evidence>
<evidence type="ECO:0000313" key="2">
    <source>
        <dbReference type="Proteomes" id="UP001152484"/>
    </source>
</evidence>
<sequence>MRIGQNVQTILVPLLVERSKKQPTVSKSSTEAEYRAITYTVQDTLFIRSLLAGMGIYISASVQLHCDNVSPSYLAINPIQHDRSKHIKIDYHFVRERMAHGDLVVKYIPTQLQLADIFSKKLSSQRFDFLRSNLRVVS</sequence>
<protein>
    <recommendedName>
        <fullName evidence="3">Copia protein</fullName>
    </recommendedName>
</protein>
<dbReference type="PANTHER" id="PTHR11439:SF449">
    <property type="entry name" value="REVERSE TRANSCRIPTASE TY1_COPIA-TYPE DOMAIN-CONTAINING PROTEIN"/>
    <property type="match status" value="1"/>
</dbReference>
<gene>
    <name evidence="1" type="ORF">CEURO_LOCUS20743</name>
</gene>
<keyword evidence="2" id="KW-1185">Reference proteome</keyword>
<evidence type="ECO:0000313" key="1">
    <source>
        <dbReference type="EMBL" id="CAH9115258.1"/>
    </source>
</evidence>
<dbReference type="Proteomes" id="UP001152484">
    <property type="component" value="Unassembled WGS sequence"/>
</dbReference>
<comment type="caution">
    <text evidence="1">The sequence shown here is derived from an EMBL/GenBank/DDBJ whole genome shotgun (WGS) entry which is preliminary data.</text>
</comment>
<dbReference type="PANTHER" id="PTHR11439">
    <property type="entry name" value="GAG-POL-RELATED RETROTRANSPOSON"/>
    <property type="match status" value="1"/>
</dbReference>